<evidence type="ECO:0000313" key="3">
    <source>
        <dbReference type="Proteomes" id="UP000295277"/>
    </source>
</evidence>
<protein>
    <submittedName>
        <fullName evidence="2">Flagellar hook-associated protein 3 FlgL</fullName>
    </submittedName>
</protein>
<accession>A0A4R1Z0N4</accession>
<dbReference type="AlphaFoldDB" id="A0A4R1Z0N4"/>
<dbReference type="OrthoDB" id="7312911at2"/>
<dbReference type="Proteomes" id="UP000295277">
    <property type="component" value="Unassembled WGS sequence"/>
</dbReference>
<dbReference type="EMBL" id="SLVM01000003">
    <property type="protein sequence ID" value="TCM87077.1"/>
    <property type="molecule type" value="Genomic_DNA"/>
</dbReference>
<keyword evidence="2" id="KW-0966">Cell projection</keyword>
<reference evidence="2 3" key="1">
    <citation type="submission" date="2019-03" db="EMBL/GenBank/DDBJ databases">
        <title>Genomic Encyclopedia of Type Strains, Phase IV (KMG-IV): sequencing the most valuable type-strain genomes for metagenomic binning, comparative biology and taxonomic classification.</title>
        <authorList>
            <person name="Goeker M."/>
        </authorList>
    </citation>
    <scope>NUCLEOTIDE SEQUENCE [LARGE SCALE GENOMIC DNA]</scope>
    <source>
        <strain evidence="2 3">DSM 21153</strain>
    </source>
</reference>
<dbReference type="RefSeq" id="WP_132693582.1">
    <property type="nucleotide sequence ID" value="NZ_SLVM01000003.1"/>
</dbReference>
<dbReference type="Pfam" id="PF00700">
    <property type="entry name" value="Flagellin_C"/>
    <property type="match status" value="1"/>
</dbReference>
<feature type="domain" description="Flagellin C-terminal" evidence="1">
    <location>
        <begin position="262"/>
        <end position="336"/>
    </location>
</feature>
<sequence>MSFVSIGDLSRGYALRTQNTEVKARISRLGQEVSTGLTADPAARLRGDFRALGGIERGLKVMDSYDLATKEAAFATEAMQHALGQLHQAANKMSSSLMTAANMFDARTIDVLGADAKVWLDISAAALNAQVGGRTLFAGAATNGPALATGPEILAEVQAAVAGLTSAQDVLDAVDLWFDTPGGGFETLGYLGSDTPVGPVRLNDRSSLTLDVTASDPGIRTALRDMVAGALLSDDTLFGGDLTQRKALAIAVGERLLTNSGNLTVLQGEVGTAQAQVETIRTENASSRQMLELARLDMLAVDPYDAASELKAAETQLETIYAVTARLSRLSLVDYLR</sequence>
<dbReference type="SUPFAM" id="SSF64518">
    <property type="entry name" value="Phase 1 flagellin"/>
    <property type="match status" value="1"/>
</dbReference>
<gene>
    <name evidence="2" type="ORF">EV216_103155</name>
</gene>
<name>A0A4R1Z0N4_9RHOB</name>
<dbReference type="InterPro" id="IPR046358">
    <property type="entry name" value="Flagellin_C"/>
</dbReference>
<organism evidence="2 3">
    <name type="scientific">Rhodovulum steppense</name>
    <dbReference type="NCBI Taxonomy" id="540251"/>
    <lineage>
        <taxon>Bacteria</taxon>
        <taxon>Pseudomonadati</taxon>
        <taxon>Pseudomonadota</taxon>
        <taxon>Alphaproteobacteria</taxon>
        <taxon>Rhodobacterales</taxon>
        <taxon>Paracoccaceae</taxon>
        <taxon>Rhodovulum</taxon>
    </lineage>
</organism>
<keyword evidence="2" id="KW-0282">Flagellum</keyword>
<keyword evidence="2" id="KW-0969">Cilium</keyword>
<keyword evidence="3" id="KW-1185">Reference proteome</keyword>
<proteinExistence type="predicted"/>
<evidence type="ECO:0000259" key="1">
    <source>
        <dbReference type="Pfam" id="PF00700"/>
    </source>
</evidence>
<evidence type="ECO:0000313" key="2">
    <source>
        <dbReference type="EMBL" id="TCM87077.1"/>
    </source>
</evidence>
<comment type="caution">
    <text evidence="2">The sequence shown here is derived from an EMBL/GenBank/DDBJ whole genome shotgun (WGS) entry which is preliminary data.</text>
</comment>